<evidence type="ECO:0000313" key="4">
    <source>
        <dbReference type="Proteomes" id="UP000631535"/>
    </source>
</evidence>
<dbReference type="InterPro" id="IPR023346">
    <property type="entry name" value="Lysozyme-like_dom_sf"/>
</dbReference>
<dbReference type="SUPFAM" id="SSF53955">
    <property type="entry name" value="Lysozyme-like"/>
    <property type="match status" value="1"/>
</dbReference>
<dbReference type="Proteomes" id="UP000631535">
    <property type="component" value="Unassembled WGS sequence"/>
</dbReference>
<proteinExistence type="predicted"/>
<feature type="domain" description="Transglycosylase SLT" evidence="2">
    <location>
        <begin position="193"/>
        <end position="237"/>
    </location>
</feature>
<feature type="compositionally biased region" description="Basic and acidic residues" evidence="1">
    <location>
        <begin position="60"/>
        <end position="71"/>
    </location>
</feature>
<dbReference type="CDD" id="cd13399">
    <property type="entry name" value="Slt35-like"/>
    <property type="match status" value="1"/>
</dbReference>
<dbReference type="Gene3D" id="2.60.40.10">
    <property type="entry name" value="Immunoglobulins"/>
    <property type="match status" value="1"/>
</dbReference>
<dbReference type="PANTHER" id="PTHR30163">
    <property type="entry name" value="MEMBRANE-BOUND LYTIC MUREIN TRANSGLYCOSYLASE B"/>
    <property type="match status" value="1"/>
</dbReference>
<gene>
    <name evidence="3" type="ORF">GCM10012287_33190</name>
</gene>
<keyword evidence="4" id="KW-1185">Reference proteome</keyword>
<protein>
    <submittedName>
        <fullName evidence="3">Lytic transglycosylase</fullName>
    </submittedName>
</protein>
<dbReference type="EMBL" id="BMMP01000010">
    <property type="protein sequence ID" value="GGO51356.1"/>
    <property type="molecule type" value="Genomic_DNA"/>
</dbReference>
<feature type="compositionally biased region" description="Polar residues" evidence="1">
    <location>
        <begin position="1"/>
        <end position="16"/>
    </location>
</feature>
<evidence type="ECO:0000313" key="3">
    <source>
        <dbReference type="EMBL" id="GGO51356.1"/>
    </source>
</evidence>
<dbReference type="SUPFAM" id="SSF49373">
    <property type="entry name" value="Invasin/intimin cell-adhesion fragments"/>
    <property type="match status" value="1"/>
</dbReference>
<feature type="region of interest" description="Disordered" evidence="1">
    <location>
        <begin position="47"/>
        <end position="105"/>
    </location>
</feature>
<dbReference type="InterPro" id="IPR008964">
    <property type="entry name" value="Invasin/intimin_cell_adhesion"/>
</dbReference>
<reference evidence="4" key="1">
    <citation type="journal article" date="2019" name="Int. J. Syst. Evol. Microbiol.">
        <title>The Global Catalogue of Microorganisms (GCM) 10K type strain sequencing project: providing services to taxonomists for standard genome sequencing and annotation.</title>
        <authorList>
            <consortium name="The Broad Institute Genomics Platform"/>
            <consortium name="The Broad Institute Genome Sequencing Center for Infectious Disease"/>
            <person name="Wu L."/>
            <person name="Ma J."/>
        </authorList>
    </citation>
    <scope>NUCLEOTIDE SEQUENCE [LARGE SCALE GENOMIC DNA]</scope>
    <source>
        <strain evidence="4">CGMCC 4.7178</strain>
    </source>
</reference>
<dbReference type="InterPro" id="IPR031304">
    <property type="entry name" value="SLT_2"/>
</dbReference>
<dbReference type="Gene3D" id="1.10.530.10">
    <property type="match status" value="1"/>
</dbReference>
<accession>A0ABQ2MGJ3</accession>
<dbReference type="InterPro" id="IPR013783">
    <property type="entry name" value="Ig-like_fold"/>
</dbReference>
<dbReference type="Pfam" id="PF13406">
    <property type="entry name" value="SLT_2"/>
    <property type="match status" value="1"/>
</dbReference>
<organism evidence="3 4">
    <name type="scientific">Streptomyces daqingensis</name>
    <dbReference type="NCBI Taxonomy" id="1472640"/>
    <lineage>
        <taxon>Bacteria</taxon>
        <taxon>Bacillati</taxon>
        <taxon>Actinomycetota</taxon>
        <taxon>Actinomycetes</taxon>
        <taxon>Kitasatosporales</taxon>
        <taxon>Streptomycetaceae</taxon>
        <taxon>Streptomyces</taxon>
    </lineage>
</organism>
<sequence>MARYRGTNTSATYTTGDDSRRGPRSKWRKGVAGTALAAAAMAALTASQAPGAQLGDPGGEEGKDRGERSRPDLTPGDDSYHTELPPLESPAPPKSHDNPDVVGSQSGIPATVLAAYKKAERALASTDRGCGLRWELLAAIGKVESGQARGGAVDKEGTTLRPILGPVLNGSGFARIEDTDGGRFDGDARFDRAVGPMQFIPSTWSRWGADGNGDGTSDPDNIYDAALAAGQYLCAGGKDLGSKSGLDRAVLSYNHSRAYLRTVLAWYEFYREGTHAIPDGNGPLPTTPGAGAESDGPGKGKDEGGGKDKPGKDKPGKDKPGKGDGDGDDGGGGNDDGPSPTPSTPAALERVGDGELSAGTGQDFTERPRVKVLDEAGKPVEGVDVEFEITGDATGSDFEGDGTVATRADGTATAPALNAGDTAGRFTVTATVAGGEIGSTSFTATVEPRATALTFAAGSLTTAKGTPFAEQGEIRATYKGKAVANVPLSATLLSEKGKPLESGPRFNLLGAPDRAVTGTTADGLLGLTEKGVLRLPVIHTDDTTGKFILRITTPGGPSLDVKLTVTD</sequence>
<dbReference type="InterPro" id="IPR043426">
    <property type="entry name" value="MltB-like"/>
</dbReference>
<feature type="compositionally biased region" description="Basic and acidic residues" evidence="1">
    <location>
        <begin position="296"/>
        <end position="325"/>
    </location>
</feature>
<evidence type="ECO:0000259" key="2">
    <source>
        <dbReference type="Pfam" id="PF13406"/>
    </source>
</evidence>
<name>A0ABQ2MGJ3_9ACTN</name>
<feature type="region of interest" description="Disordered" evidence="1">
    <location>
        <begin position="1"/>
        <end position="32"/>
    </location>
</feature>
<feature type="region of interest" description="Disordered" evidence="1">
    <location>
        <begin position="277"/>
        <end position="349"/>
    </location>
</feature>
<comment type="caution">
    <text evidence="3">The sequence shown here is derived from an EMBL/GenBank/DDBJ whole genome shotgun (WGS) entry which is preliminary data.</text>
</comment>
<dbReference type="PANTHER" id="PTHR30163:SF8">
    <property type="entry name" value="LYTIC MUREIN TRANSGLYCOSYLASE"/>
    <property type="match status" value="1"/>
</dbReference>
<evidence type="ECO:0000256" key="1">
    <source>
        <dbReference type="SAM" id="MobiDB-lite"/>
    </source>
</evidence>